<dbReference type="PROSITE" id="PS00108">
    <property type="entry name" value="PROTEIN_KINASE_ST"/>
    <property type="match status" value="1"/>
</dbReference>
<dbReference type="InterPro" id="IPR000719">
    <property type="entry name" value="Prot_kinase_dom"/>
</dbReference>
<organism evidence="10 11">
    <name type="scientific">Austropuccinia psidii MF-1</name>
    <dbReference type="NCBI Taxonomy" id="1389203"/>
    <lineage>
        <taxon>Eukaryota</taxon>
        <taxon>Fungi</taxon>
        <taxon>Dikarya</taxon>
        <taxon>Basidiomycota</taxon>
        <taxon>Pucciniomycotina</taxon>
        <taxon>Pucciniomycetes</taxon>
        <taxon>Pucciniales</taxon>
        <taxon>Sphaerophragmiaceae</taxon>
        <taxon>Austropuccinia</taxon>
    </lineage>
</organism>
<proteinExistence type="inferred from homology"/>
<dbReference type="FunFam" id="3.30.200.20:FF:000315">
    <property type="entry name" value="Calcium-dependent protein kinase 3"/>
    <property type="match status" value="1"/>
</dbReference>
<comment type="similarity">
    <text evidence="7">Belongs to the protein kinase superfamily.</text>
</comment>
<dbReference type="Proteomes" id="UP000765509">
    <property type="component" value="Unassembled WGS sequence"/>
</dbReference>
<feature type="domain" description="Protein kinase" evidence="9">
    <location>
        <begin position="20"/>
        <end position="304"/>
    </location>
</feature>
<evidence type="ECO:0000256" key="2">
    <source>
        <dbReference type="ARBA" id="ARBA00022679"/>
    </source>
</evidence>
<dbReference type="PROSITE" id="PS50011">
    <property type="entry name" value="PROTEIN_KINASE_DOM"/>
    <property type="match status" value="1"/>
</dbReference>
<evidence type="ECO:0000256" key="5">
    <source>
        <dbReference type="ARBA" id="ARBA00022840"/>
    </source>
</evidence>
<dbReference type="PROSITE" id="PS00107">
    <property type="entry name" value="PROTEIN_KINASE_ATP"/>
    <property type="match status" value="1"/>
</dbReference>
<keyword evidence="4" id="KW-0418">Kinase</keyword>
<feature type="binding site" evidence="6">
    <location>
        <position position="54"/>
    </location>
    <ligand>
        <name>ATP</name>
        <dbReference type="ChEBI" id="CHEBI:30616"/>
    </ligand>
</feature>
<comment type="caution">
    <text evidence="10">The sequence shown here is derived from an EMBL/GenBank/DDBJ whole genome shotgun (WGS) entry which is preliminary data.</text>
</comment>
<dbReference type="GO" id="GO:0005524">
    <property type="term" value="F:ATP binding"/>
    <property type="evidence" value="ECO:0007669"/>
    <property type="project" value="UniProtKB-UniRule"/>
</dbReference>
<dbReference type="Gene3D" id="3.30.200.20">
    <property type="entry name" value="Phosphorylase Kinase, domain 1"/>
    <property type="match status" value="1"/>
</dbReference>
<evidence type="ECO:0000256" key="1">
    <source>
        <dbReference type="ARBA" id="ARBA00022527"/>
    </source>
</evidence>
<dbReference type="SUPFAM" id="SSF56112">
    <property type="entry name" value="Protein kinase-like (PK-like)"/>
    <property type="match status" value="1"/>
</dbReference>
<protein>
    <recommendedName>
        <fullName evidence="9">Protein kinase domain-containing protein</fullName>
    </recommendedName>
</protein>
<dbReference type="GO" id="GO:0004674">
    <property type="term" value="F:protein serine/threonine kinase activity"/>
    <property type="evidence" value="ECO:0007669"/>
    <property type="project" value="UniProtKB-KW"/>
</dbReference>
<dbReference type="CDD" id="cd05117">
    <property type="entry name" value="STKc_CAMK"/>
    <property type="match status" value="1"/>
</dbReference>
<evidence type="ECO:0000256" key="8">
    <source>
        <dbReference type="SAM" id="MobiDB-lite"/>
    </source>
</evidence>
<dbReference type="InterPro" id="IPR008271">
    <property type="entry name" value="Ser/Thr_kinase_AS"/>
</dbReference>
<evidence type="ECO:0000313" key="11">
    <source>
        <dbReference type="Proteomes" id="UP000765509"/>
    </source>
</evidence>
<keyword evidence="1 7" id="KW-0723">Serine/threonine-protein kinase</keyword>
<accession>A0A9Q3HLJ0</accession>
<keyword evidence="5 6" id="KW-0067">ATP-binding</keyword>
<evidence type="ECO:0000313" key="10">
    <source>
        <dbReference type="EMBL" id="MBW0509891.1"/>
    </source>
</evidence>
<reference evidence="10" key="1">
    <citation type="submission" date="2021-03" db="EMBL/GenBank/DDBJ databases">
        <title>Draft genome sequence of rust myrtle Austropuccinia psidii MF-1, a brazilian biotype.</title>
        <authorList>
            <person name="Quecine M.C."/>
            <person name="Pachon D.M.R."/>
            <person name="Bonatelli M.L."/>
            <person name="Correr F.H."/>
            <person name="Franceschini L.M."/>
            <person name="Leite T.F."/>
            <person name="Margarido G.R.A."/>
            <person name="Almeida C.A."/>
            <person name="Ferrarezi J.A."/>
            <person name="Labate C.A."/>
        </authorList>
    </citation>
    <scope>NUCLEOTIDE SEQUENCE</scope>
    <source>
        <strain evidence="10">MF-1</strain>
    </source>
</reference>
<dbReference type="PANTHER" id="PTHR24347">
    <property type="entry name" value="SERINE/THREONINE-PROTEIN KINASE"/>
    <property type="match status" value="1"/>
</dbReference>
<gene>
    <name evidence="10" type="ORF">O181_049606</name>
</gene>
<sequence length="391" mass="43660">MGFIEHFNKQPASYVKKKEYKFQEILGQGSFGNVKKAIWLSNQNLEVAIKCIKKKTVQGNENIVLDEIDVLKDLNHPNIVKLHDWFESRDKFYLVFELASGGELFQKICDQGKFTEADAIKVTRATLSGINYLHQHNIVHRDLKPENLLYKSNSKSQSPPSSKSPSNSQSSLNLTLKQDNLDDQLVICDFGIAKLLTSDGEVLTTMCGSPGYAAPEILTNVGHGKPVDLWSIGVITYTLLCGYNPFRSENRAELIKETSRANVQFNTQYWSHVSSSAKGFILALLKSNPEDRLTAEQALAHEWLNAKIPTEYDLSTGLKQHWAANRKLKAAVNAVMATNRMKAMSNRLPKYLNSADSSPSTQSSITHSNHYPQVLSASSTVCNEENSKSYS</sequence>
<dbReference type="OrthoDB" id="40902at2759"/>
<dbReference type="InterPro" id="IPR017441">
    <property type="entry name" value="Protein_kinase_ATP_BS"/>
</dbReference>
<evidence type="ECO:0000256" key="3">
    <source>
        <dbReference type="ARBA" id="ARBA00022741"/>
    </source>
</evidence>
<keyword evidence="3 6" id="KW-0547">Nucleotide-binding</keyword>
<evidence type="ECO:0000259" key="9">
    <source>
        <dbReference type="PROSITE" id="PS50011"/>
    </source>
</evidence>
<keyword evidence="2" id="KW-0808">Transferase</keyword>
<evidence type="ECO:0000256" key="7">
    <source>
        <dbReference type="RuleBase" id="RU000304"/>
    </source>
</evidence>
<name>A0A9Q3HLJ0_9BASI</name>
<evidence type="ECO:0000256" key="6">
    <source>
        <dbReference type="PROSITE-ProRule" id="PRU10141"/>
    </source>
</evidence>
<dbReference type="InterPro" id="IPR011009">
    <property type="entry name" value="Kinase-like_dom_sf"/>
</dbReference>
<dbReference type="EMBL" id="AVOT02021217">
    <property type="protein sequence ID" value="MBW0509891.1"/>
    <property type="molecule type" value="Genomic_DNA"/>
</dbReference>
<dbReference type="AlphaFoldDB" id="A0A9Q3HLJ0"/>
<dbReference type="SMART" id="SM00220">
    <property type="entry name" value="S_TKc"/>
    <property type="match status" value="1"/>
</dbReference>
<evidence type="ECO:0000256" key="4">
    <source>
        <dbReference type="ARBA" id="ARBA00022777"/>
    </source>
</evidence>
<feature type="region of interest" description="Disordered" evidence="8">
    <location>
        <begin position="150"/>
        <end position="172"/>
    </location>
</feature>
<dbReference type="Pfam" id="PF00069">
    <property type="entry name" value="Pkinase"/>
    <property type="match status" value="1"/>
</dbReference>
<feature type="compositionally biased region" description="Low complexity" evidence="8">
    <location>
        <begin position="152"/>
        <end position="172"/>
    </location>
</feature>
<keyword evidence="11" id="KW-1185">Reference proteome</keyword>
<dbReference type="Gene3D" id="1.10.510.10">
    <property type="entry name" value="Transferase(Phosphotransferase) domain 1"/>
    <property type="match status" value="1"/>
</dbReference>